<dbReference type="Pfam" id="PF17164">
    <property type="entry name" value="DUF5122"/>
    <property type="match status" value="1"/>
</dbReference>
<dbReference type="Proteomes" id="UP000321150">
    <property type="component" value="Unassembled WGS sequence"/>
</dbReference>
<dbReference type="NCBIfam" id="TIGR02608">
    <property type="entry name" value="delta_60_rpt"/>
    <property type="match status" value="3"/>
</dbReference>
<reference evidence="4 5" key="1">
    <citation type="submission" date="2019-07" db="EMBL/GenBank/DDBJ databases">
        <title>Whole genome shotgun sequence of Chryseobacterium lathyri NBRC 105250.</title>
        <authorList>
            <person name="Hosoyama A."/>
            <person name="Uohara A."/>
            <person name="Ohji S."/>
            <person name="Ichikawa N."/>
        </authorList>
    </citation>
    <scope>NUCLEOTIDE SEQUENCE [LARGE SCALE GENOMIC DNA]</scope>
    <source>
        <strain evidence="4 5">NBRC 105250</strain>
    </source>
</reference>
<sequence>MKKILLLGLLMVIQSVSAQIISYDSSFALNGKYLIPTASSSSNTQIIQNTDGSIYFTYLKDNISGNPETALSKLTPSGIVDLSFGNNGETIIPYNSYDTQLKKHTDGKLFIVCLYDDGTAVAKILPNGQLDPSFGTNGISTIPYIGSDSNTLGYGLYLQNNKPIVYGAAFNNFGSLLGYSLVYRLNENGTIDNTFGNNGAIQTAGANVFLDNQSNIISLISGQSNPTGAIEKYNSNGQPFTSFGNNGVLAFPSSPGLINAAFMDSSNNIICSNIDNEIFRINSNGVYDSSFIFDINAFPFTSTEGANLSLPITEKNGNYYISGITGSMMEKFFISKLTSTGNIDPVFNYYSETTNGLFFIGDMIINDTNIFAVRGNSIMKFLLNNSLATANTAKDTSAFSFENPVKKNLVYSSKEKVLKIEIYSVDGRLIKTIKESNSTVSDLSKGVYVAKISFENGKIISRKLIKD</sequence>
<dbReference type="NCBIfam" id="TIGR04183">
    <property type="entry name" value="Por_Secre_tail"/>
    <property type="match status" value="1"/>
</dbReference>
<evidence type="ECO:0000256" key="2">
    <source>
        <dbReference type="SAM" id="SignalP"/>
    </source>
</evidence>
<keyword evidence="1 2" id="KW-0732">Signal</keyword>
<protein>
    <recommendedName>
        <fullName evidence="3">Secretion system C-terminal sorting domain-containing protein</fullName>
    </recommendedName>
</protein>
<comment type="caution">
    <text evidence="4">The sequence shown here is derived from an EMBL/GenBank/DDBJ whole genome shotgun (WGS) entry which is preliminary data.</text>
</comment>
<evidence type="ECO:0000313" key="5">
    <source>
        <dbReference type="Proteomes" id="UP000321150"/>
    </source>
</evidence>
<feature type="chain" id="PRO_5022221923" description="Secretion system C-terminal sorting domain-containing protein" evidence="2">
    <location>
        <begin position="19"/>
        <end position="467"/>
    </location>
</feature>
<evidence type="ECO:0000313" key="4">
    <source>
        <dbReference type="EMBL" id="GEN70498.1"/>
    </source>
</evidence>
<dbReference type="Pfam" id="PF18962">
    <property type="entry name" value="Por_Secre_tail"/>
    <property type="match status" value="1"/>
</dbReference>
<feature type="signal peptide" evidence="2">
    <location>
        <begin position="1"/>
        <end position="18"/>
    </location>
</feature>
<evidence type="ECO:0000259" key="3">
    <source>
        <dbReference type="Pfam" id="PF18962"/>
    </source>
</evidence>
<dbReference type="AlphaFoldDB" id="A0A511Y5N7"/>
<dbReference type="RefSeq" id="WP_111955786.1">
    <property type="nucleotide sequence ID" value="NZ_BJYI01000002.1"/>
</dbReference>
<evidence type="ECO:0000256" key="1">
    <source>
        <dbReference type="ARBA" id="ARBA00022729"/>
    </source>
</evidence>
<dbReference type="InterPro" id="IPR026444">
    <property type="entry name" value="Secre_tail"/>
</dbReference>
<organism evidence="4 5">
    <name type="scientific">Chryseobacterium lathyri</name>
    <dbReference type="NCBI Taxonomy" id="395933"/>
    <lineage>
        <taxon>Bacteria</taxon>
        <taxon>Pseudomonadati</taxon>
        <taxon>Bacteroidota</taxon>
        <taxon>Flavobacteriia</taxon>
        <taxon>Flavobacteriales</taxon>
        <taxon>Weeksellaceae</taxon>
        <taxon>Chryseobacterium group</taxon>
        <taxon>Chryseobacterium</taxon>
    </lineage>
</organism>
<dbReference type="OrthoDB" id="9805017at2"/>
<dbReference type="EMBL" id="BJYI01000002">
    <property type="protein sequence ID" value="GEN70498.1"/>
    <property type="molecule type" value="Genomic_DNA"/>
</dbReference>
<accession>A0A511Y5N7</accession>
<gene>
    <name evidence="4" type="ORF">CLA01_05700</name>
</gene>
<dbReference type="Gene3D" id="2.80.10.50">
    <property type="match status" value="2"/>
</dbReference>
<feature type="domain" description="Secretion system C-terminal sorting" evidence="3">
    <location>
        <begin position="403"/>
        <end position="465"/>
    </location>
</feature>
<proteinExistence type="predicted"/>
<dbReference type="InterPro" id="IPR013431">
    <property type="entry name" value="Delta_60_rpt"/>
</dbReference>
<name>A0A511Y5N7_9FLAO</name>